<keyword evidence="4 10" id="KW-0240">DNA-directed RNA polymerase</keyword>
<comment type="subunit">
    <text evidence="10">The RNAP catalytic core consists of 2 alpha, 1 beta, 1 beta' and 1 omega subunit. When a sigma factor is associated with the core the holoenzyme is formed, which can initiate transcription.</text>
</comment>
<evidence type="ECO:0000256" key="2">
    <source>
        <dbReference type="ARBA" id="ARBA00012418"/>
    </source>
</evidence>
<dbReference type="EMBL" id="CP060696">
    <property type="protein sequence ID" value="QNO19236.1"/>
    <property type="molecule type" value="Genomic_DNA"/>
</dbReference>
<proteinExistence type="inferred from homology"/>
<evidence type="ECO:0000313" key="12">
    <source>
        <dbReference type="Proteomes" id="UP000516046"/>
    </source>
</evidence>
<sequence length="95" mass="10776">MIKPIADLLTEPGQSRYALCVGVSKRAREIASEAEEQGEVLDEKPVELAVEELEEHQYRITETDRNEDEEADEAKEQKIEQQFLDASALNENGEE</sequence>
<dbReference type="Proteomes" id="UP000516046">
    <property type="component" value="Chromosome"/>
</dbReference>
<name>A0A7G9WKM4_9FIRM</name>
<dbReference type="RefSeq" id="WP_212508305.1">
    <property type="nucleotide sequence ID" value="NZ_CP060696.1"/>
</dbReference>
<evidence type="ECO:0000256" key="7">
    <source>
        <dbReference type="ARBA" id="ARBA00023163"/>
    </source>
</evidence>
<evidence type="ECO:0000256" key="10">
    <source>
        <dbReference type="HAMAP-Rule" id="MF_00366"/>
    </source>
</evidence>
<evidence type="ECO:0000313" key="11">
    <source>
        <dbReference type="EMBL" id="QNO19236.1"/>
    </source>
</evidence>
<dbReference type="EC" id="2.7.7.6" evidence="2 10"/>
<dbReference type="InterPro" id="IPR006110">
    <property type="entry name" value="Pol_omega/Rpo6/RPB6"/>
</dbReference>
<comment type="similarity">
    <text evidence="1 10">Belongs to the RNA polymerase subunit omega family.</text>
</comment>
<dbReference type="HAMAP" id="MF_00366">
    <property type="entry name" value="RNApol_bact_RpoZ"/>
    <property type="match status" value="1"/>
</dbReference>
<evidence type="ECO:0000256" key="6">
    <source>
        <dbReference type="ARBA" id="ARBA00022695"/>
    </source>
</evidence>
<evidence type="ECO:0000256" key="1">
    <source>
        <dbReference type="ARBA" id="ARBA00006711"/>
    </source>
</evidence>
<accession>A0A7G9WKM4</accession>
<dbReference type="SUPFAM" id="SSF63562">
    <property type="entry name" value="RPB6/omega subunit-like"/>
    <property type="match status" value="1"/>
</dbReference>
<keyword evidence="6 10" id="KW-0548">Nucleotidyltransferase</keyword>
<comment type="function">
    <text evidence="10">Promotes RNA polymerase assembly. Latches the N- and C-terminal regions of the beta' subunit thereby facilitating its interaction with the beta and alpha subunits.</text>
</comment>
<dbReference type="GO" id="GO:0006351">
    <property type="term" value="P:DNA-templated transcription"/>
    <property type="evidence" value="ECO:0007669"/>
    <property type="project" value="UniProtKB-UniRule"/>
</dbReference>
<reference evidence="11 12" key="1">
    <citation type="submission" date="2020-08" db="EMBL/GenBank/DDBJ databases">
        <authorList>
            <person name="Ren C."/>
            <person name="Gu Y."/>
            <person name="Xu Y."/>
        </authorList>
    </citation>
    <scope>NUCLEOTIDE SEQUENCE [LARGE SCALE GENOMIC DNA]</scope>
    <source>
        <strain evidence="11 12">LBM18003</strain>
    </source>
</reference>
<evidence type="ECO:0000256" key="5">
    <source>
        <dbReference type="ARBA" id="ARBA00022679"/>
    </source>
</evidence>
<dbReference type="Pfam" id="PF01192">
    <property type="entry name" value="RNA_pol_Rpb6"/>
    <property type="match status" value="1"/>
</dbReference>
<keyword evidence="7 10" id="KW-0804">Transcription</keyword>
<protein>
    <recommendedName>
        <fullName evidence="3 10">DNA-directed RNA polymerase subunit omega</fullName>
        <shortName evidence="10">RNAP omega subunit</shortName>
        <ecNumber evidence="2 10">2.7.7.6</ecNumber>
    </recommendedName>
    <alternativeName>
        <fullName evidence="10">RNA polymerase omega subunit</fullName>
    </alternativeName>
    <alternativeName>
        <fullName evidence="8 10">Transcriptase subunit omega</fullName>
    </alternativeName>
</protein>
<dbReference type="Gene3D" id="3.90.940.10">
    <property type="match status" value="1"/>
</dbReference>
<organism evidence="11 12">
    <name type="scientific">Caproicibacterium amylolyticum</name>
    <dbReference type="NCBI Taxonomy" id="2766537"/>
    <lineage>
        <taxon>Bacteria</taxon>
        <taxon>Bacillati</taxon>
        <taxon>Bacillota</taxon>
        <taxon>Clostridia</taxon>
        <taxon>Eubacteriales</taxon>
        <taxon>Oscillospiraceae</taxon>
        <taxon>Caproicibacterium</taxon>
    </lineage>
</organism>
<comment type="catalytic activity">
    <reaction evidence="9 10">
        <text>RNA(n) + a ribonucleoside 5'-triphosphate = RNA(n+1) + diphosphate</text>
        <dbReference type="Rhea" id="RHEA:21248"/>
        <dbReference type="Rhea" id="RHEA-COMP:14527"/>
        <dbReference type="Rhea" id="RHEA-COMP:17342"/>
        <dbReference type="ChEBI" id="CHEBI:33019"/>
        <dbReference type="ChEBI" id="CHEBI:61557"/>
        <dbReference type="ChEBI" id="CHEBI:140395"/>
        <dbReference type="EC" id="2.7.7.6"/>
    </reaction>
</comment>
<dbReference type="GO" id="GO:0003677">
    <property type="term" value="F:DNA binding"/>
    <property type="evidence" value="ECO:0007669"/>
    <property type="project" value="UniProtKB-UniRule"/>
</dbReference>
<evidence type="ECO:0000256" key="4">
    <source>
        <dbReference type="ARBA" id="ARBA00022478"/>
    </source>
</evidence>
<gene>
    <name evidence="10" type="primary">rpoZ</name>
    <name evidence="11" type="ORF">H6X83_06450</name>
</gene>
<dbReference type="AlphaFoldDB" id="A0A7G9WKM4"/>
<evidence type="ECO:0000256" key="8">
    <source>
        <dbReference type="ARBA" id="ARBA00029924"/>
    </source>
</evidence>
<dbReference type="SMART" id="SM01409">
    <property type="entry name" value="RNA_pol_Rpb6"/>
    <property type="match status" value="1"/>
</dbReference>
<dbReference type="GO" id="GO:0000428">
    <property type="term" value="C:DNA-directed RNA polymerase complex"/>
    <property type="evidence" value="ECO:0007669"/>
    <property type="project" value="UniProtKB-KW"/>
</dbReference>
<dbReference type="KEGG" id="caml:H6X83_06450"/>
<dbReference type="InterPro" id="IPR036161">
    <property type="entry name" value="RPB6/omega-like_sf"/>
</dbReference>
<evidence type="ECO:0000256" key="9">
    <source>
        <dbReference type="ARBA" id="ARBA00048552"/>
    </source>
</evidence>
<keyword evidence="12" id="KW-1185">Reference proteome</keyword>
<dbReference type="InterPro" id="IPR003716">
    <property type="entry name" value="DNA-dir_RNA_pol_omega"/>
</dbReference>
<keyword evidence="5 10" id="KW-0808">Transferase</keyword>
<dbReference type="GO" id="GO:0003899">
    <property type="term" value="F:DNA-directed RNA polymerase activity"/>
    <property type="evidence" value="ECO:0007669"/>
    <property type="project" value="UniProtKB-UniRule"/>
</dbReference>
<evidence type="ECO:0000256" key="3">
    <source>
        <dbReference type="ARBA" id="ARBA00013725"/>
    </source>
</evidence>